<evidence type="ECO:0000256" key="4">
    <source>
        <dbReference type="PIRNR" id="PIRNR004692"/>
    </source>
</evidence>
<dbReference type="Proteomes" id="UP000053690">
    <property type="component" value="Unassembled WGS sequence"/>
</dbReference>
<dbReference type="SUPFAM" id="SSF54631">
    <property type="entry name" value="CBS-domain pair"/>
    <property type="match status" value="1"/>
</dbReference>
<dbReference type="GO" id="GO:0097367">
    <property type="term" value="F:carbohydrate derivative binding"/>
    <property type="evidence" value="ECO:0007669"/>
    <property type="project" value="InterPro"/>
</dbReference>
<feature type="domain" description="CBS" evidence="8">
    <location>
        <begin position="283"/>
        <end position="336"/>
    </location>
</feature>
<dbReference type="InterPro" id="IPR004800">
    <property type="entry name" value="KdsD/KpsF-type"/>
</dbReference>
<dbReference type="RefSeq" id="WP_068340129.1">
    <property type="nucleotide sequence ID" value="NZ_LQBP01000011.1"/>
</dbReference>
<comment type="caution">
    <text evidence="10">The sequence shown here is derived from an EMBL/GenBank/DDBJ whole genome shotgun (WGS) entry which is preliminary data.</text>
</comment>
<evidence type="ECO:0000313" key="10">
    <source>
        <dbReference type="EMBL" id="KUJ77274.1"/>
    </source>
</evidence>
<name>A0A0X3TNI3_9RHOB</name>
<keyword evidence="5" id="KW-0862">Zinc</keyword>
<evidence type="ECO:0000256" key="5">
    <source>
        <dbReference type="PIRSR" id="PIRSR004692-2"/>
    </source>
</evidence>
<evidence type="ECO:0000259" key="8">
    <source>
        <dbReference type="PROSITE" id="PS51371"/>
    </source>
</evidence>
<dbReference type="GO" id="GO:0016853">
    <property type="term" value="F:isomerase activity"/>
    <property type="evidence" value="ECO:0007669"/>
    <property type="project" value="InterPro"/>
</dbReference>
<gene>
    <name evidence="10" type="ORF">AVO44_18000</name>
</gene>
<evidence type="ECO:0000256" key="7">
    <source>
        <dbReference type="PROSITE-ProRule" id="PRU00703"/>
    </source>
</evidence>
<dbReference type="PROSITE" id="PS51464">
    <property type="entry name" value="SIS"/>
    <property type="match status" value="1"/>
</dbReference>
<keyword evidence="2" id="KW-0677">Repeat</keyword>
<sequence>MNIQASTSKDFFSDDKTERTGALTGIVRSALRAEAEAILNLPCESIEACAAAIERIHDSTGPLVVSGIGKSGHIGRKIASTFRSLGKPAIFLHAAEASHGDLGLVQQGSVVLVLSNSGETTELSDLLHYCKAHSITVISLTGHADSTLSYAGDVTIAYGNVDEVCRNGLAPTTSTTLSLAIGDALAVGVSTLLGTAPEDFRRYHPGGKLGARLLRVRDLMRTGTALPLVGPGTAMSEVVVTMSEKSLGVAIVVNENRILGVVTDGDMRRNIENLWDTTAADIATENPVIIDVEMLVSDAAELMSEKGITACIVADKDNRLMGLLHIHDCLHARATT</sequence>
<dbReference type="CDD" id="cd05014">
    <property type="entry name" value="SIS_Kpsf"/>
    <property type="match status" value="1"/>
</dbReference>
<keyword evidence="5" id="KW-0479">Metal-binding</keyword>
<protein>
    <recommendedName>
        <fullName evidence="12">D-arabinose 5-phosphate</fullName>
    </recommendedName>
</protein>
<dbReference type="Pfam" id="PF00571">
    <property type="entry name" value="CBS"/>
    <property type="match status" value="2"/>
</dbReference>
<evidence type="ECO:0000256" key="2">
    <source>
        <dbReference type="ARBA" id="ARBA00022737"/>
    </source>
</evidence>
<dbReference type="InterPro" id="IPR001347">
    <property type="entry name" value="SIS_dom"/>
</dbReference>
<dbReference type="InterPro" id="IPR046348">
    <property type="entry name" value="SIS_dom_sf"/>
</dbReference>
<dbReference type="PIRSF" id="PIRSF004692">
    <property type="entry name" value="KdsD_KpsF"/>
    <property type="match status" value="1"/>
</dbReference>
<dbReference type="SMART" id="SM00116">
    <property type="entry name" value="CBS"/>
    <property type="match status" value="2"/>
</dbReference>
<keyword evidence="11" id="KW-1185">Reference proteome</keyword>
<organism evidence="10 11">
    <name type="scientific">Ruegeria profundi</name>
    <dbReference type="NCBI Taxonomy" id="1685378"/>
    <lineage>
        <taxon>Bacteria</taxon>
        <taxon>Pseudomonadati</taxon>
        <taxon>Pseudomonadota</taxon>
        <taxon>Alphaproteobacteria</taxon>
        <taxon>Rhodobacterales</taxon>
        <taxon>Roseobacteraceae</taxon>
        <taxon>Ruegeria</taxon>
    </lineage>
</organism>
<feature type="site" description="Catalytically relevant" evidence="6">
    <location>
        <position position="163"/>
    </location>
</feature>
<proteinExistence type="inferred from homology"/>
<dbReference type="GO" id="GO:0046872">
    <property type="term" value="F:metal ion binding"/>
    <property type="evidence" value="ECO:0007669"/>
    <property type="project" value="UniProtKB-KW"/>
</dbReference>
<feature type="domain" description="SIS" evidence="9">
    <location>
        <begin position="52"/>
        <end position="195"/>
    </location>
</feature>
<dbReference type="EMBL" id="LQBP01000011">
    <property type="protein sequence ID" value="KUJ77274.1"/>
    <property type="molecule type" value="Genomic_DNA"/>
</dbReference>
<dbReference type="NCBIfam" id="TIGR00393">
    <property type="entry name" value="kpsF"/>
    <property type="match status" value="1"/>
</dbReference>
<feature type="binding site" evidence="5">
    <location>
        <position position="93"/>
    </location>
    <ligand>
        <name>Zn(2+)</name>
        <dbReference type="ChEBI" id="CHEBI:29105"/>
    </ligand>
</feature>
<feature type="site" description="Catalytically relevant" evidence="6">
    <location>
        <position position="204"/>
    </location>
</feature>
<dbReference type="STRING" id="1685378.AVO44_18000"/>
<evidence type="ECO:0000259" key="9">
    <source>
        <dbReference type="PROSITE" id="PS51464"/>
    </source>
</evidence>
<dbReference type="GO" id="GO:0005975">
    <property type="term" value="P:carbohydrate metabolic process"/>
    <property type="evidence" value="ECO:0007669"/>
    <property type="project" value="InterPro"/>
</dbReference>
<feature type="site" description="Catalytically relevant" evidence="6">
    <location>
        <position position="122"/>
    </location>
</feature>
<feature type="domain" description="CBS" evidence="8">
    <location>
        <begin position="220"/>
        <end position="277"/>
    </location>
</feature>
<comment type="similarity">
    <text evidence="1 4">Belongs to the SIS family. GutQ/KpsF subfamily.</text>
</comment>
<dbReference type="PROSITE" id="PS51371">
    <property type="entry name" value="CBS"/>
    <property type="match status" value="2"/>
</dbReference>
<dbReference type="GO" id="GO:1901135">
    <property type="term" value="P:carbohydrate derivative metabolic process"/>
    <property type="evidence" value="ECO:0007669"/>
    <property type="project" value="InterPro"/>
</dbReference>
<evidence type="ECO:0000256" key="6">
    <source>
        <dbReference type="PIRSR" id="PIRSR004692-3"/>
    </source>
</evidence>
<dbReference type="AlphaFoldDB" id="A0A0X3TNI3"/>
<dbReference type="InterPro" id="IPR000644">
    <property type="entry name" value="CBS_dom"/>
</dbReference>
<evidence type="ECO:0000313" key="11">
    <source>
        <dbReference type="Proteomes" id="UP000053690"/>
    </source>
</evidence>
<dbReference type="InterPro" id="IPR050986">
    <property type="entry name" value="GutQ/KpsF_isomerases"/>
</dbReference>
<dbReference type="InterPro" id="IPR035474">
    <property type="entry name" value="SIS_Kpsf"/>
</dbReference>
<dbReference type="SUPFAM" id="SSF53697">
    <property type="entry name" value="SIS domain"/>
    <property type="match status" value="1"/>
</dbReference>
<dbReference type="PANTHER" id="PTHR42745">
    <property type="match status" value="1"/>
</dbReference>
<dbReference type="CDD" id="cd04604">
    <property type="entry name" value="CBS_pair_SIS_assoc"/>
    <property type="match status" value="1"/>
</dbReference>
<reference evidence="11" key="1">
    <citation type="submission" date="2015-12" db="EMBL/GenBank/DDBJ databases">
        <authorList>
            <person name="Zhang G."/>
            <person name="Stingl U."/>
        </authorList>
    </citation>
    <scope>NUCLEOTIDE SEQUENCE [LARGE SCALE GENOMIC DNA]</scope>
    <source>
        <strain evidence="11">ZGT108</strain>
    </source>
</reference>
<dbReference type="Pfam" id="PF01380">
    <property type="entry name" value="SIS"/>
    <property type="match status" value="1"/>
</dbReference>
<dbReference type="PANTHER" id="PTHR42745:SF1">
    <property type="entry name" value="ARABINOSE 5-PHOSPHATE ISOMERASE KDSD"/>
    <property type="match status" value="1"/>
</dbReference>
<keyword evidence="3 7" id="KW-0129">CBS domain</keyword>
<dbReference type="InterPro" id="IPR046342">
    <property type="entry name" value="CBS_dom_sf"/>
</dbReference>
<accession>A0A0X3TNI3</accession>
<evidence type="ECO:0008006" key="12">
    <source>
        <dbReference type="Google" id="ProtNLM"/>
    </source>
</evidence>
<evidence type="ECO:0000256" key="1">
    <source>
        <dbReference type="ARBA" id="ARBA00008165"/>
    </source>
</evidence>
<dbReference type="Gene3D" id="3.10.580.10">
    <property type="entry name" value="CBS-domain"/>
    <property type="match status" value="1"/>
</dbReference>
<dbReference type="OrthoDB" id="9762536at2"/>
<dbReference type="Gene3D" id="3.40.50.10490">
    <property type="entry name" value="Glucose-6-phosphate isomerase like protein, domain 1"/>
    <property type="match status" value="1"/>
</dbReference>
<evidence type="ECO:0000256" key="3">
    <source>
        <dbReference type="ARBA" id="ARBA00023122"/>
    </source>
</evidence>
<feature type="site" description="Catalytically relevant" evidence="6">
    <location>
        <position position="70"/>
    </location>
</feature>